<dbReference type="InterPro" id="IPR002110">
    <property type="entry name" value="Ankyrin_rpt"/>
</dbReference>
<reference evidence="5" key="1">
    <citation type="submission" date="2020-06" db="EMBL/GenBank/DDBJ databases">
        <title>A chromosome-scale genome assembly of Talaromyces rugulosus W13939.</title>
        <authorList>
            <person name="Wang B."/>
            <person name="Guo L."/>
            <person name="Ye K."/>
            <person name="Wang L."/>
        </authorList>
    </citation>
    <scope>NUCLEOTIDE SEQUENCE [LARGE SCALE GENOMIC DNA]</scope>
    <source>
        <strain evidence="5">W13939</strain>
    </source>
</reference>
<sequence>MDVVSSVASVATLMELAIKSYSSAARLIKDLHDAPRELSRVTQQLNILKFELALLSDIQKQTTEGDEPLLLPNEATILEHALFSAHKLISDSHKQLSSRKIQAGNWSRLTWVLKDKARVEHLLRGLQQTETSLNTVLLLLNVRLSSYSWKIASLLQSASAISSPNGNKATQNEFLKLSQSQTGLGSLLNRNPQAWNVLFGSWRSSDHSWLVWLGLQVILTCYGNSLHTSYFVSGKIGPLRLFGLRAICFNLGLRVFPLTSLGLSILGASLSLRKVVPKTSEIMLACQNGDTHTVRELFLSRRASPYDVTPENSGVMRYAIDSGSLELVKFLFHNGVDVNVTFGSSPLEWAFSSRHIEIARFLIGCGARLDYLCSRGWTPVMHLFYPSKPPAPGEFLELLCAHSFSDFDVQDEYGATALHRAVCWGTAEDVRLLLQAGASLSVPDKERGWIPAFDAVSQRKRKALKVLAKHMLPGFPYTVDFRGWTMLPIAIETGDLETIRLVLELGVDPHHLLKVQNNTRIHEVTPVEFSQLQGPEVHKTFLTALQLAGFDVSSVNDHSDDLDNEYEDAVFWPAESGEVSDQ</sequence>
<dbReference type="Proteomes" id="UP000509510">
    <property type="component" value="Chromosome VI"/>
</dbReference>
<gene>
    <name evidence="4" type="ORF">TRUGW13939_12008</name>
</gene>
<keyword evidence="1" id="KW-0677">Repeat</keyword>
<feature type="repeat" description="ANK" evidence="3">
    <location>
        <begin position="413"/>
        <end position="445"/>
    </location>
</feature>
<dbReference type="SUPFAM" id="SSF48403">
    <property type="entry name" value="Ankyrin repeat"/>
    <property type="match status" value="1"/>
</dbReference>
<dbReference type="RefSeq" id="XP_035351005.1">
    <property type="nucleotide sequence ID" value="XM_035495112.1"/>
</dbReference>
<evidence type="ECO:0000256" key="3">
    <source>
        <dbReference type="PROSITE-ProRule" id="PRU00023"/>
    </source>
</evidence>
<proteinExistence type="predicted"/>
<evidence type="ECO:0000313" key="4">
    <source>
        <dbReference type="EMBL" id="QKX64832.1"/>
    </source>
</evidence>
<accession>A0A7H8REC1</accession>
<evidence type="ECO:0000256" key="2">
    <source>
        <dbReference type="ARBA" id="ARBA00023043"/>
    </source>
</evidence>
<name>A0A7H8REC1_TALRU</name>
<dbReference type="Gene3D" id="1.25.40.20">
    <property type="entry name" value="Ankyrin repeat-containing domain"/>
    <property type="match status" value="1"/>
</dbReference>
<protein>
    <submittedName>
        <fullName evidence="4">Uncharacterized protein</fullName>
    </submittedName>
</protein>
<dbReference type="PANTHER" id="PTHR24198">
    <property type="entry name" value="ANKYRIN REPEAT AND PROTEIN KINASE DOMAIN-CONTAINING PROTEIN"/>
    <property type="match status" value="1"/>
</dbReference>
<dbReference type="PROSITE" id="PS50088">
    <property type="entry name" value="ANK_REPEAT"/>
    <property type="match status" value="1"/>
</dbReference>
<dbReference type="KEGG" id="trg:TRUGW13939_12008"/>
<dbReference type="PANTHER" id="PTHR24198:SF165">
    <property type="entry name" value="ANKYRIN REPEAT-CONTAINING PROTEIN-RELATED"/>
    <property type="match status" value="1"/>
</dbReference>
<keyword evidence="5" id="KW-1185">Reference proteome</keyword>
<dbReference type="InterPro" id="IPR036770">
    <property type="entry name" value="Ankyrin_rpt-contain_sf"/>
</dbReference>
<dbReference type="GeneID" id="55999484"/>
<dbReference type="EMBL" id="CP055903">
    <property type="protein sequence ID" value="QKX64832.1"/>
    <property type="molecule type" value="Genomic_DNA"/>
</dbReference>
<dbReference type="AlphaFoldDB" id="A0A7H8REC1"/>
<organism evidence="4 5">
    <name type="scientific">Talaromyces rugulosus</name>
    <name type="common">Penicillium rugulosum</name>
    <dbReference type="NCBI Taxonomy" id="121627"/>
    <lineage>
        <taxon>Eukaryota</taxon>
        <taxon>Fungi</taxon>
        <taxon>Dikarya</taxon>
        <taxon>Ascomycota</taxon>
        <taxon>Pezizomycotina</taxon>
        <taxon>Eurotiomycetes</taxon>
        <taxon>Eurotiomycetidae</taxon>
        <taxon>Eurotiales</taxon>
        <taxon>Trichocomaceae</taxon>
        <taxon>Talaromyces</taxon>
        <taxon>Talaromyces sect. Islandici</taxon>
    </lineage>
</organism>
<dbReference type="OrthoDB" id="366390at2759"/>
<dbReference type="Pfam" id="PF12796">
    <property type="entry name" value="Ank_2"/>
    <property type="match status" value="1"/>
</dbReference>
<dbReference type="SMART" id="SM00248">
    <property type="entry name" value="ANK"/>
    <property type="match status" value="5"/>
</dbReference>
<evidence type="ECO:0000256" key="1">
    <source>
        <dbReference type="ARBA" id="ARBA00022737"/>
    </source>
</evidence>
<keyword evidence="2 3" id="KW-0040">ANK repeat</keyword>
<dbReference type="Pfam" id="PF00023">
    <property type="entry name" value="Ank"/>
    <property type="match status" value="1"/>
</dbReference>
<evidence type="ECO:0000313" key="5">
    <source>
        <dbReference type="Proteomes" id="UP000509510"/>
    </source>
</evidence>
<dbReference type="PROSITE" id="PS50297">
    <property type="entry name" value="ANK_REP_REGION"/>
    <property type="match status" value="1"/>
</dbReference>